<evidence type="ECO:0000256" key="1">
    <source>
        <dbReference type="SAM" id="Phobius"/>
    </source>
</evidence>
<comment type="caution">
    <text evidence="2">The sequence shown here is derived from an EMBL/GenBank/DDBJ whole genome shotgun (WGS) entry which is preliminary data.</text>
</comment>
<sequence length="104" mass="12344">EKYMRQPDQSINHFGRWLFGIISVAITLVFMFFFLSNIYKRVSVQRSDSFIDSSSDFIDSYDQEEIKDHTFDIQQITDNAEQFKMINENLPISQLYNDKSQKSI</sequence>
<protein>
    <submittedName>
        <fullName evidence="2">Uncharacterized protein</fullName>
    </submittedName>
</protein>
<evidence type="ECO:0000313" key="2">
    <source>
        <dbReference type="EMBL" id="EJW73145.1"/>
    </source>
</evidence>
<feature type="non-terminal residue" evidence="2">
    <location>
        <position position="1"/>
    </location>
</feature>
<dbReference type="Proteomes" id="UP000004810">
    <property type="component" value="Unassembled WGS sequence"/>
</dbReference>
<accession>J9AGC9</accession>
<keyword evidence="1" id="KW-0812">Transmembrane</keyword>
<keyword evidence="1" id="KW-1133">Transmembrane helix</keyword>
<dbReference type="AlphaFoldDB" id="J9AGC9"/>
<proteinExistence type="predicted"/>
<keyword evidence="1" id="KW-0472">Membrane</keyword>
<feature type="non-terminal residue" evidence="2">
    <location>
        <position position="104"/>
    </location>
</feature>
<evidence type="ECO:0000313" key="3">
    <source>
        <dbReference type="Proteomes" id="UP000004810"/>
    </source>
</evidence>
<dbReference type="EMBL" id="ADBV01014634">
    <property type="protein sequence ID" value="EJW73145.1"/>
    <property type="molecule type" value="Genomic_DNA"/>
</dbReference>
<gene>
    <name evidence="2" type="ORF">WUBG_15947</name>
</gene>
<name>J9AGC9_WUCBA</name>
<feature type="transmembrane region" description="Helical" evidence="1">
    <location>
        <begin position="17"/>
        <end position="39"/>
    </location>
</feature>
<reference evidence="3" key="1">
    <citation type="submission" date="2012-08" db="EMBL/GenBank/DDBJ databases">
        <title>The Genome Sequence of Wuchereria bancrofti.</title>
        <authorList>
            <person name="Nutman T.B."/>
            <person name="Fink D.L."/>
            <person name="Russ C."/>
            <person name="Young S."/>
            <person name="Zeng Q."/>
            <person name="Koehrsen M."/>
            <person name="Alvarado L."/>
            <person name="Berlin A."/>
            <person name="Chapman S.B."/>
            <person name="Chen Z."/>
            <person name="Freedman E."/>
            <person name="Gellesch M."/>
            <person name="Goldberg J."/>
            <person name="Griggs A."/>
            <person name="Gujja S."/>
            <person name="Heilman E.R."/>
            <person name="Heiman D."/>
            <person name="Hepburn T."/>
            <person name="Howarth C."/>
            <person name="Jen D."/>
            <person name="Larson L."/>
            <person name="Lewis B."/>
            <person name="Mehta T."/>
            <person name="Park D."/>
            <person name="Pearson M."/>
            <person name="Roberts A."/>
            <person name="Saif S."/>
            <person name="Shea T."/>
            <person name="Shenoy N."/>
            <person name="Sisk P."/>
            <person name="Stolte C."/>
            <person name="Sykes S."/>
            <person name="Walk T."/>
            <person name="White J."/>
            <person name="Yandava C."/>
            <person name="Haas B."/>
            <person name="Henn M.R."/>
            <person name="Nusbaum C."/>
            <person name="Birren B."/>
        </authorList>
    </citation>
    <scope>NUCLEOTIDE SEQUENCE [LARGE SCALE GENOMIC DNA]</scope>
    <source>
        <strain evidence="3">NA</strain>
    </source>
</reference>
<organism evidence="2 3">
    <name type="scientific">Wuchereria bancrofti</name>
    <dbReference type="NCBI Taxonomy" id="6293"/>
    <lineage>
        <taxon>Eukaryota</taxon>
        <taxon>Metazoa</taxon>
        <taxon>Ecdysozoa</taxon>
        <taxon>Nematoda</taxon>
        <taxon>Chromadorea</taxon>
        <taxon>Rhabditida</taxon>
        <taxon>Spirurina</taxon>
        <taxon>Spiruromorpha</taxon>
        <taxon>Filarioidea</taxon>
        <taxon>Onchocercidae</taxon>
        <taxon>Wuchereria</taxon>
    </lineage>
</organism>